<sequence>MKKQIFAAVTALCLMATTTLFAQESKPKAEPKTPPTAEQIAQRQTDRMTERLKLTEAQAKQVYELNLAQVKEMQAMREKMRAARKAEADKMKSILTTEQFMQWSQMQGPRPGQHGKAPHMKGKKGQKHGDCPKDCPRKDCPRKDCPRKK</sequence>
<keyword evidence="2" id="KW-0732">Signal</keyword>
<feature type="compositionally biased region" description="Basic residues" evidence="1">
    <location>
        <begin position="116"/>
        <end position="126"/>
    </location>
</feature>
<feature type="region of interest" description="Disordered" evidence="1">
    <location>
        <begin position="24"/>
        <end position="48"/>
    </location>
</feature>
<feature type="compositionally biased region" description="Basic and acidic residues" evidence="1">
    <location>
        <begin position="127"/>
        <end position="149"/>
    </location>
</feature>
<reference evidence="3" key="1">
    <citation type="journal article" date="2021" name="PeerJ">
        <title>Extensive microbial diversity within the chicken gut microbiome revealed by metagenomics and culture.</title>
        <authorList>
            <person name="Gilroy R."/>
            <person name="Ravi A."/>
            <person name="Getino M."/>
            <person name="Pursley I."/>
            <person name="Horton D.L."/>
            <person name="Alikhan N.F."/>
            <person name="Baker D."/>
            <person name="Gharbi K."/>
            <person name="Hall N."/>
            <person name="Watson M."/>
            <person name="Adriaenssens E.M."/>
            <person name="Foster-Nyarko E."/>
            <person name="Jarju S."/>
            <person name="Secka A."/>
            <person name="Antonio M."/>
            <person name="Oren A."/>
            <person name="Chaudhuri R.R."/>
            <person name="La Ragione R."/>
            <person name="Hildebrand F."/>
            <person name="Pallen M.J."/>
        </authorList>
    </citation>
    <scope>NUCLEOTIDE SEQUENCE</scope>
    <source>
        <strain evidence="3">5134</strain>
    </source>
</reference>
<organism evidence="3 4">
    <name type="scientific">Candidatus Alistipes intestinigallinarum</name>
    <dbReference type="NCBI Taxonomy" id="2838440"/>
    <lineage>
        <taxon>Bacteria</taxon>
        <taxon>Pseudomonadati</taxon>
        <taxon>Bacteroidota</taxon>
        <taxon>Bacteroidia</taxon>
        <taxon>Bacteroidales</taxon>
        <taxon>Rikenellaceae</taxon>
        <taxon>Alistipes</taxon>
    </lineage>
</organism>
<gene>
    <name evidence="3" type="ORF">H9828_07945</name>
</gene>
<reference evidence="3" key="2">
    <citation type="submission" date="2021-04" db="EMBL/GenBank/DDBJ databases">
        <authorList>
            <person name="Gilroy R."/>
        </authorList>
    </citation>
    <scope>NUCLEOTIDE SEQUENCE</scope>
    <source>
        <strain evidence="3">5134</strain>
    </source>
</reference>
<evidence type="ECO:0000256" key="1">
    <source>
        <dbReference type="SAM" id="MobiDB-lite"/>
    </source>
</evidence>
<accession>A0A9D2CCT4</accession>
<proteinExistence type="predicted"/>
<name>A0A9D2CCT4_9BACT</name>
<comment type="caution">
    <text evidence="3">The sequence shown here is derived from an EMBL/GenBank/DDBJ whole genome shotgun (WGS) entry which is preliminary data.</text>
</comment>
<dbReference type="Proteomes" id="UP000886844">
    <property type="component" value="Unassembled WGS sequence"/>
</dbReference>
<dbReference type="AlphaFoldDB" id="A0A9D2CCT4"/>
<dbReference type="EMBL" id="DXDA01000063">
    <property type="protein sequence ID" value="HIY69333.1"/>
    <property type="molecule type" value="Genomic_DNA"/>
</dbReference>
<evidence type="ECO:0000256" key="2">
    <source>
        <dbReference type="SAM" id="SignalP"/>
    </source>
</evidence>
<feature type="signal peptide" evidence="2">
    <location>
        <begin position="1"/>
        <end position="22"/>
    </location>
</feature>
<evidence type="ECO:0000313" key="4">
    <source>
        <dbReference type="Proteomes" id="UP000886844"/>
    </source>
</evidence>
<feature type="chain" id="PRO_5038952592" evidence="2">
    <location>
        <begin position="23"/>
        <end position="149"/>
    </location>
</feature>
<protein>
    <submittedName>
        <fullName evidence="3">DUF4890 domain-containing protein</fullName>
    </submittedName>
</protein>
<evidence type="ECO:0000313" key="3">
    <source>
        <dbReference type="EMBL" id="HIY69333.1"/>
    </source>
</evidence>
<feature type="region of interest" description="Disordered" evidence="1">
    <location>
        <begin position="101"/>
        <end position="149"/>
    </location>
</feature>